<dbReference type="PANTHER" id="PTHR11552:SF147">
    <property type="entry name" value="CHOLINE DEHYDROGENASE, MITOCHONDRIAL"/>
    <property type="match status" value="1"/>
</dbReference>
<dbReference type="AlphaFoldDB" id="A0AAV4VGF0"/>
<keyword evidence="3" id="KW-0285">Flavoprotein</keyword>
<sequence>MNLEQNLSGGYLSQSSYAASPLLPLFDAIHGSSEIIYRISRENLTKITGTRDPHNITAECTYTTPYAASHLLPILLLSMAAQRHAPETTTDIKDTYDYIVVGAGSGGSVVAGRLSENSCAATLLLEAGDSPPKLTDLPVISKYFTKTNIDWAFKPRLKNTLEKTITLSAGKAFGGSSIINGLQVVRGNRKDFDQWAAEGAVGWSYEEVLTILQENGRQHRPRNRQQWLSWHQKVLLPYPNQDTDRNSEMLLLKLQSGWVTSSLIQMAVLKKIVIENNEAKGVEFELGGRKRYVRARKEVIVSAGAINTPKLLMLSGIGPKKN</sequence>
<dbReference type="GO" id="GO:0016614">
    <property type="term" value="F:oxidoreductase activity, acting on CH-OH group of donors"/>
    <property type="evidence" value="ECO:0007669"/>
    <property type="project" value="InterPro"/>
</dbReference>
<reference evidence="6 7" key="1">
    <citation type="submission" date="2021-06" db="EMBL/GenBank/DDBJ databases">
        <title>Caerostris extrusa draft genome.</title>
        <authorList>
            <person name="Kono N."/>
            <person name="Arakawa K."/>
        </authorList>
    </citation>
    <scope>NUCLEOTIDE SEQUENCE [LARGE SCALE GENOMIC DNA]</scope>
</reference>
<dbReference type="InterPro" id="IPR036188">
    <property type="entry name" value="FAD/NAD-bd_sf"/>
</dbReference>
<keyword evidence="4" id="KW-0274">FAD</keyword>
<dbReference type="EMBL" id="BPLR01014471">
    <property type="protein sequence ID" value="GIY68956.1"/>
    <property type="molecule type" value="Genomic_DNA"/>
</dbReference>
<feature type="domain" description="Glucose-methanol-choline oxidoreductase N-terminal" evidence="5">
    <location>
        <begin position="304"/>
        <end position="318"/>
    </location>
</feature>
<comment type="cofactor">
    <cofactor evidence="1">
        <name>FAD</name>
        <dbReference type="ChEBI" id="CHEBI:57692"/>
    </cofactor>
</comment>
<dbReference type="InterPro" id="IPR000172">
    <property type="entry name" value="GMC_OxRdtase_N"/>
</dbReference>
<evidence type="ECO:0000256" key="4">
    <source>
        <dbReference type="ARBA" id="ARBA00022827"/>
    </source>
</evidence>
<gene>
    <name evidence="6" type="primary">betA</name>
    <name evidence="6" type="ORF">CEXT_336841</name>
</gene>
<comment type="caution">
    <text evidence="6">The sequence shown here is derived from an EMBL/GenBank/DDBJ whole genome shotgun (WGS) entry which is preliminary data.</text>
</comment>
<dbReference type="PROSITE" id="PS00624">
    <property type="entry name" value="GMC_OXRED_2"/>
    <property type="match status" value="1"/>
</dbReference>
<name>A0AAV4VGF0_CAEEX</name>
<organism evidence="6 7">
    <name type="scientific">Caerostris extrusa</name>
    <name type="common">Bark spider</name>
    <name type="synonym">Caerostris bankana</name>
    <dbReference type="NCBI Taxonomy" id="172846"/>
    <lineage>
        <taxon>Eukaryota</taxon>
        <taxon>Metazoa</taxon>
        <taxon>Ecdysozoa</taxon>
        <taxon>Arthropoda</taxon>
        <taxon>Chelicerata</taxon>
        <taxon>Arachnida</taxon>
        <taxon>Araneae</taxon>
        <taxon>Araneomorphae</taxon>
        <taxon>Entelegynae</taxon>
        <taxon>Araneoidea</taxon>
        <taxon>Araneidae</taxon>
        <taxon>Caerostris</taxon>
    </lineage>
</organism>
<comment type="similarity">
    <text evidence="2">Belongs to the GMC oxidoreductase family.</text>
</comment>
<keyword evidence="7" id="KW-1185">Reference proteome</keyword>
<dbReference type="Gene3D" id="3.50.50.60">
    <property type="entry name" value="FAD/NAD(P)-binding domain"/>
    <property type="match status" value="1"/>
</dbReference>
<dbReference type="PANTHER" id="PTHR11552">
    <property type="entry name" value="GLUCOSE-METHANOL-CHOLINE GMC OXIDOREDUCTASE"/>
    <property type="match status" value="1"/>
</dbReference>
<evidence type="ECO:0000256" key="2">
    <source>
        <dbReference type="ARBA" id="ARBA00010790"/>
    </source>
</evidence>
<evidence type="ECO:0000256" key="3">
    <source>
        <dbReference type="ARBA" id="ARBA00022630"/>
    </source>
</evidence>
<accession>A0AAV4VGF0</accession>
<proteinExistence type="inferred from homology"/>
<evidence type="ECO:0000256" key="1">
    <source>
        <dbReference type="ARBA" id="ARBA00001974"/>
    </source>
</evidence>
<dbReference type="GO" id="GO:0050660">
    <property type="term" value="F:flavin adenine dinucleotide binding"/>
    <property type="evidence" value="ECO:0007669"/>
    <property type="project" value="InterPro"/>
</dbReference>
<protein>
    <submittedName>
        <fullName evidence="6">Oxygen-dependent choline dehydrogenase</fullName>
    </submittedName>
</protein>
<evidence type="ECO:0000313" key="6">
    <source>
        <dbReference type="EMBL" id="GIY68956.1"/>
    </source>
</evidence>
<evidence type="ECO:0000259" key="5">
    <source>
        <dbReference type="PROSITE" id="PS00624"/>
    </source>
</evidence>
<dbReference type="InterPro" id="IPR012132">
    <property type="entry name" value="GMC_OxRdtase"/>
</dbReference>
<dbReference type="Proteomes" id="UP001054945">
    <property type="component" value="Unassembled WGS sequence"/>
</dbReference>
<dbReference type="SUPFAM" id="SSF51905">
    <property type="entry name" value="FAD/NAD(P)-binding domain"/>
    <property type="match status" value="1"/>
</dbReference>
<evidence type="ECO:0000313" key="7">
    <source>
        <dbReference type="Proteomes" id="UP001054945"/>
    </source>
</evidence>
<dbReference type="Pfam" id="PF00732">
    <property type="entry name" value="GMC_oxred_N"/>
    <property type="match status" value="2"/>
</dbReference>